<reference evidence="2 3" key="1">
    <citation type="submission" date="2016-04" db="EMBL/GenBank/DDBJ databases">
        <title>Genome analyses suggest a sexual origin of heterokaryosis in a supposedly ancient asexual fungus.</title>
        <authorList>
            <person name="Ropars J."/>
            <person name="Sedzielewska K."/>
            <person name="Noel J."/>
            <person name="Charron P."/>
            <person name="Farinelli L."/>
            <person name="Marton T."/>
            <person name="Kruger M."/>
            <person name="Pelin A."/>
            <person name="Brachmann A."/>
            <person name="Corradi N."/>
        </authorList>
    </citation>
    <scope>NUCLEOTIDE SEQUENCE [LARGE SCALE GENOMIC DNA]</scope>
    <source>
        <strain evidence="2 3">C2</strain>
    </source>
</reference>
<dbReference type="AlphaFoldDB" id="A0A2N1M123"/>
<proteinExistence type="predicted"/>
<feature type="region of interest" description="Disordered" evidence="1">
    <location>
        <begin position="1"/>
        <end position="26"/>
    </location>
</feature>
<sequence length="108" mass="11625">MGSDRSNPTSLDTPANNTDKGKSPEITPAVSFLERAASPDAFQAAVQSQPTLFYASAAPNDVEGFWNHFASNRDVCDAVDRQLSLFSSYGSHATCSGSNDLKRIIVHF</sequence>
<organism evidence="2 3">
    <name type="scientific">Rhizophagus irregularis</name>
    <dbReference type="NCBI Taxonomy" id="588596"/>
    <lineage>
        <taxon>Eukaryota</taxon>
        <taxon>Fungi</taxon>
        <taxon>Fungi incertae sedis</taxon>
        <taxon>Mucoromycota</taxon>
        <taxon>Glomeromycotina</taxon>
        <taxon>Glomeromycetes</taxon>
        <taxon>Glomerales</taxon>
        <taxon>Glomeraceae</taxon>
        <taxon>Rhizophagus</taxon>
    </lineage>
</organism>
<evidence type="ECO:0000313" key="3">
    <source>
        <dbReference type="Proteomes" id="UP000233469"/>
    </source>
</evidence>
<name>A0A2N1M123_9GLOM</name>
<evidence type="ECO:0000256" key="1">
    <source>
        <dbReference type="SAM" id="MobiDB-lite"/>
    </source>
</evidence>
<protein>
    <submittedName>
        <fullName evidence="2">Uncharacterized protein</fullName>
    </submittedName>
</protein>
<comment type="caution">
    <text evidence="2">The sequence shown here is derived from an EMBL/GenBank/DDBJ whole genome shotgun (WGS) entry which is preliminary data.</text>
</comment>
<dbReference type="Proteomes" id="UP000233469">
    <property type="component" value="Unassembled WGS sequence"/>
</dbReference>
<gene>
    <name evidence="2" type="ORF">RhiirC2_802670</name>
</gene>
<feature type="compositionally biased region" description="Polar residues" evidence="1">
    <location>
        <begin position="1"/>
        <end position="18"/>
    </location>
</feature>
<dbReference type="EMBL" id="LLXL01007863">
    <property type="protein sequence ID" value="PKK55337.1"/>
    <property type="molecule type" value="Genomic_DNA"/>
</dbReference>
<evidence type="ECO:0000313" key="2">
    <source>
        <dbReference type="EMBL" id="PKK55337.1"/>
    </source>
</evidence>
<accession>A0A2N1M123</accession>
<reference evidence="2 3" key="2">
    <citation type="submission" date="2017-10" db="EMBL/GenBank/DDBJ databases">
        <title>Extensive intraspecific genome diversity in a model arbuscular mycorrhizal fungus.</title>
        <authorList>
            <person name="Chen E.C.H."/>
            <person name="Morin E."/>
            <person name="Baudet D."/>
            <person name="Noel J."/>
            <person name="Ndikumana S."/>
            <person name="Charron P."/>
            <person name="St-Onge C."/>
            <person name="Giorgi J."/>
            <person name="Grigoriev I.V."/>
            <person name="Roux C."/>
            <person name="Martin F.M."/>
            <person name="Corradi N."/>
        </authorList>
    </citation>
    <scope>NUCLEOTIDE SEQUENCE [LARGE SCALE GENOMIC DNA]</scope>
    <source>
        <strain evidence="2 3">C2</strain>
    </source>
</reference>